<protein>
    <submittedName>
        <fullName evidence="2">Uncharacterized protein</fullName>
    </submittedName>
</protein>
<keyword evidence="3" id="KW-1185">Reference proteome</keyword>
<evidence type="ECO:0000256" key="1">
    <source>
        <dbReference type="SAM" id="MobiDB-lite"/>
    </source>
</evidence>
<evidence type="ECO:0000313" key="3">
    <source>
        <dbReference type="Proteomes" id="UP001500282"/>
    </source>
</evidence>
<reference evidence="2 3" key="1">
    <citation type="journal article" date="2019" name="Int. J. Syst. Evol. Microbiol.">
        <title>The Global Catalogue of Microorganisms (GCM) 10K type strain sequencing project: providing services to taxonomists for standard genome sequencing and annotation.</title>
        <authorList>
            <consortium name="The Broad Institute Genomics Platform"/>
            <consortium name="The Broad Institute Genome Sequencing Center for Infectious Disease"/>
            <person name="Wu L."/>
            <person name="Ma J."/>
        </authorList>
    </citation>
    <scope>NUCLEOTIDE SEQUENCE [LARGE SCALE GENOMIC DNA]</scope>
    <source>
        <strain evidence="2 3">JCM 11448</strain>
    </source>
</reference>
<sequence>MAPTDPVPSGRGFSVEGGVGPFTVVKRPGPDGIKLRYALPKGQVAQISWLVRPTATSRAMSSPGRSGDSPG</sequence>
<feature type="region of interest" description="Disordered" evidence="1">
    <location>
        <begin position="1"/>
        <end position="21"/>
    </location>
</feature>
<dbReference type="EMBL" id="BAAAIH010000008">
    <property type="protein sequence ID" value="GAA1262740.1"/>
    <property type="molecule type" value="Genomic_DNA"/>
</dbReference>
<gene>
    <name evidence="2" type="ORF">GCM10009579_21390</name>
</gene>
<name>A0ABN1WYX3_9ACTN</name>
<organism evidence="2 3">
    <name type="scientific">Streptomyces javensis</name>
    <dbReference type="NCBI Taxonomy" id="114698"/>
    <lineage>
        <taxon>Bacteria</taxon>
        <taxon>Bacillati</taxon>
        <taxon>Actinomycetota</taxon>
        <taxon>Actinomycetes</taxon>
        <taxon>Kitasatosporales</taxon>
        <taxon>Streptomycetaceae</taxon>
        <taxon>Streptomyces</taxon>
        <taxon>Streptomyces violaceusniger group</taxon>
    </lineage>
</organism>
<comment type="caution">
    <text evidence="2">The sequence shown here is derived from an EMBL/GenBank/DDBJ whole genome shotgun (WGS) entry which is preliminary data.</text>
</comment>
<evidence type="ECO:0000313" key="2">
    <source>
        <dbReference type="EMBL" id="GAA1262740.1"/>
    </source>
</evidence>
<accession>A0ABN1WYX3</accession>
<dbReference type="Proteomes" id="UP001500282">
    <property type="component" value="Unassembled WGS sequence"/>
</dbReference>
<proteinExistence type="predicted"/>